<keyword evidence="1" id="KW-0315">Glutamine amidotransferase</keyword>
<comment type="caution">
    <text evidence="3">The sequence shown here is derived from an EMBL/GenBank/DDBJ whole genome shotgun (WGS) entry which is preliminary data.</text>
</comment>
<dbReference type="InterPro" id="IPR011698">
    <property type="entry name" value="GATase_3"/>
</dbReference>
<evidence type="ECO:0000313" key="4">
    <source>
        <dbReference type="Proteomes" id="UP000524246"/>
    </source>
</evidence>
<dbReference type="AlphaFoldDB" id="A0A7X9FPH6"/>
<proteinExistence type="predicted"/>
<evidence type="ECO:0000256" key="1">
    <source>
        <dbReference type="ARBA" id="ARBA00022962"/>
    </source>
</evidence>
<dbReference type="Proteomes" id="UP000524246">
    <property type="component" value="Unassembled WGS sequence"/>
</dbReference>
<dbReference type="SUPFAM" id="SSF52317">
    <property type="entry name" value="Class I glutamine amidotransferase-like"/>
    <property type="match status" value="1"/>
</dbReference>
<dbReference type="EMBL" id="JAAZON010000064">
    <property type="protein sequence ID" value="NMC61861.1"/>
    <property type="molecule type" value="Genomic_DNA"/>
</dbReference>
<dbReference type="GO" id="GO:0042242">
    <property type="term" value="F:cobyrinic acid a,c-diamide synthase activity"/>
    <property type="evidence" value="ECO:0007669"/>
    <property type="project" value="InterPro"/>
</dbReference>
<protein>
    <recommendedName>
        <fullName evidence="2">CobB/CobQ-like glutamine amidotransferase domain-containing protein</fullName>
    </recommendedName>
</protein>
<dbReference type="PANTHER" id="PTHR43873">
    <property type="entry name" value="COBYRINATE A,C-DIAMIDE SYNTHASE"/>
    <property type="match status" value="1"/>
</dbReference>
<sequence length="468" mass="50051">MEVKIPRILISSGYSGVGKSTFGIGLAVALRKRNLSIAFGVKGPNLLQANAYHRLSRRYTRSFDKQIYGNDQMLETLRQAATGADLVIIEGEAGLFDGTRPGSLEGSDAEFAIHTGTPVVLLLNPGEYEASFSAVVRGFLDLAPSLQIGGIIANRLQSVSTQAMAKGRSFYDAALQGFNMSSLLGALPESKALAPISRGRDAFREDGQAVFPRQFFVSMGSLVESHVDLERLLEIAHTAAPIEMDTEGIIPMMRRCRIGVADDSCFGLCFQDNLDLLRLFGAKLVSFSPLADLRLPGGLGGLYIPGGNIGEYAAELSANQDMKDSIRDFISQGGVVYSEGAGTAYLCQQFATGANSERYVSGVGAIPAIAQAYDPFLNYTESVMAEDCILGVRGSVVNGISANNWMLDGDISLYKVMNLSYAGEKPILEGFSPNAQVIGTFCFNNFASNPFIAKNLVDACSVVCGITE</sequence>
<dbReference type="PANTHER" id="PTHR43873:SF1">
    <property type="entry name" value="COBYRINATE A,C-DIAMIDE SYNTHASE"/>
    <property type="match status" value="1"/>
</dbReference>
<evidence type="ECO:0000259" key="2">
    <source>
        <dbReference type="Pfam" id="PF07685"/>
    </source>
</evidence>
<dbReference type="InterPro" id="IPR027417">
    <property type="entry name" value="P-loop_NTPase"/>
</dbReference>
<feature type="domain" description="CobB/CobQ-like glutamine amidotransferase" evidence="2">
    <location>
        <begin position="258"/>
        <end position="368"/>
    </location>
</feature>
<gene>
    <name evidence="3" type="ORF">GYA55_01695</name>
</gene>
<dbReference type="InterPro" id="IPR029062">
    <property type="entry name" value="Class_I_gatase-like"/>
</dbReference>
<dbReference type="PROSITE" id="PS51274">
    <property type="entry name" value="GATASE_COBBQ"/>
    <property type="match status" value="1"/>
</dbReference>
<reference evidence="3 4" key="1">
    <citation type="journal article" date="2020" name="Biotechnol. Biofuels">
        <title>New insights from the biogas microbiome by comprehensive genome-resolved metagenomics of nearly 1600 species originating from multiple anaerobic digesters.</title>
        <authorList>
            <person name="Campanaro S."/>
            <person name="Treu L."/>
            <person name="Rodriguez-R L.M."/>
            <person name="Kovalovszki A."/>
            <person name="Ziels R.M."/>
            <person name="Maus I."/>
            <person name="Zhu X."/>
            <person name="Kougias P.G."/>
            <person name="Basile A."/>
            <person name="Luo G."/>
            <person name="Schluter A."/>
            <person name="Konstantinidis K.T."/>
            <person name="Angelidaki I."/>
        </authorList>
    </citation>
    <scope>NUCLEOTIDE SEQUENCE [LARGE SCALE GENOMIC DNA]</scope>
    <source>
        <strain evidence="3">AS27yjCOA_65</strain>
    </source>
</reference>
<dbReference type="Gene3D" id="3.40.50.300">
    <property type="entry name" value="P-loop containing nucleotide triphosphate hydrolases"/>
    <property type="match status" value="1"/>
</dbReference>
<accession>A0A7X9FPH6</accession>
<name>A0A7X9FPH6_9DELT</name>
<dbReference type="Pfam" id="PF07685">
    <property type="entry name" value="GATase_3"/>
    <property type="match status" value="1"/>
</dbReference>
<dbReference type="InterPro" id="IPR004484">
    <property type="entry name" value="CbiA/CobB_synth"/>
</dbReference>
<dbReference type="SUPFAM" id="SSF52540">
    <property type="entry name" value="P-loop containing nucleoside triphosphate hydrolases"/>
    <property type="match status" value="1"/>
</dbReference>
<evidence type="ECO:0000313" key="3">
    <source>
        <dbReference type="EMBL" id="NMC61861.1"/>
    </source>
</evidence>
<organism evidence="3 4">
    <name type="scientific">SAR324 cluster bacterium</name>
    <dbReference type="NCBI Taxonomy" id="2024889"/>
    <lineage>
        <taxon>Bacteria</taxon>
        <taxon>Deltaproteobacteria</taxon>
        <taxon>SAR324 cluster</taxon>
    </lineage>
</organism>